<dbReference type="NCBIfam" id="TIGR01951">
    <property type="entry name" value="nusB"/>
    <property type="match status" value="1"/>
</dbReference>
<dbReference type="OrthoDB" id="9811381at2"/>
<evidence type="ECO:0000313" key="9">
    <source>
        <dbReference type="Proteomes" id="UP000220527"/>
    </source>
</evidence>
<dbReference type="Gene3D" id="1.10.940.10">
    <property type="entry name" value="NusB-like"/>
    <property type="match status" value="1"/>
</dbReference>
<dbReference type="Pfam" id="PF01029">
    <property type="entry name" value="NusB"/>
    <property type="match status" value="1"/>
</dbReference>
<organism evidence="8 9">
    <name type="scientific">Candidatus Viridilinea mediisalina</name>
    <dbReference type="NCBI Taxonomy" id="2024553"/>
    <lineage>
        <taxon>Bacteria</taxon>
        <taxon>Bacillati</taxon>
        <taxon>Chloroflexota</taxon>
        <taxon>Chloroflexia</taxon>
        <taxon>Chloroflexales</taxon>
        <taxon>Chloroflexineae</taxon>
        <taxon>Oscillochloridaceae</taxon>
        <taxon>Candidatus Viridilinea</taxon>
    </lineage>
</organism>
<evidence type="ECO:0000256" key="6">
    <source>
        <dbReference type="HAMAP-Rule" id="MF_00073"/>
    </source>
</evidence>
<name>A0A2A6RE91_9CHLR</name>
<dbReference type="GO" id="GO:0006353">
    <property type="term" value="P:DNA-templated transcription termination"/>
    <property type="evidence" value="ECO:0007669"/>
    <property type="project" value="UniProtKB-UniRule"/>
</dbReference>
<reference evidence="9" key="1">
    <citation type="submission" date="2017-08" db="EMBL/GenBank/DDBJ databases">
        <authorList>
            <person name="Grouzdev D.S."/>
            <person name="Gaisin V.A."/>
            <person name="Rysina M.S."/>
            <person name="Gorlenko V.M."/>
        </authorList>
    </citation>
    <scope>NUCLEOTIDE SEQUENCE [LARGE SCALE GENOMIC DNA]</scope>
    <source>
        <strain evidence="9">Kir15-3F</strain>
    </source>
</reference>
<dbReference type="EMBL" id="NQWI01000141">
    <property type="protein sequence ID" value="PDW01396.1"/>
    <property type="molecule type" value="Genomic_DNA"/>
</dbReference>
<evidence type="ECO:0000256" key="1">
    <source>
        <dbReference type="ARBA" id="ARBA00005952"/>
    </source>
</evidence>
<evidence type="ECO:0000256" key="3">
    <source>
        <dbReference type="ARBA" id="ARBA00022884"/>
    </source>
</evidence>
<feature type="domain" description="NusB/RsmB/TIM44" evidence="7">
    <location>
        <begin position="33"/>
        <end position="169"/>
    </location>
</feature>
<keyword evidence="9" id="KW-1185">Reference proteome</keyword>
<evidence type="ECO:0000256" key="5">
    <source>
        <dbReference type="ARBA" id="ARBA00023163"/>
    </source>
</evidence>
<accession>A0A2A6RE91</accession>
<evidence type="ECO:0000313" key="8">
    <source>
        <dbReference type="EMBL" id="PDW01396.1"/>
    </source>
</evidence>
<keyword evidence="5 6" id="KW-0804">Transcription</keyword>
<dbReference type="PANTHER" id="PTHR11078:SF3">
    <property type="entry name" value="ANTITERMINATION NUSB DOMAIN-CONTAINING PROTEIN"/>
    <property type="match status" value="1"/>
</dbReference>
<proteinExistence type="inferred from homology"/>
<dbReference type="GO" id="GO:0003723">
    <property type="term" value="F:RNA binding"/>
    <property type="evidence" value="ECO:0007669"/>
    <property type="project" value="UniProtKB-UniRule"/>
</dbReference>
<comment type="similarity">
    <text evidence="1 6">Belongs to the NusB family.</text>
</comment>
<dbReference type="PANTHER" id="PTHR11078">
    <property type="entry name" value="N UTILIZATION SUBSTANCE PROTEIN B-RELATED"/>
    <property type="match status" value="1"/>
</dbReference>
<keyword evidence="3 6" id="KW-0694">RNA-binding</keyword>
<comment type="caution">
    <text evidence="8">The sequence shown here is derived from an EMBL/GenBank/DDBJ whole genome shotgun (WGS) entry which is preliminary data.</text>
</comment>
<dbReference type="Proteomes" id="UP000220527">
    <property type="component" value="Unassembled WGS sequence"/>
</dbReference>
<dbReference type="HAMAP" id="MF_00073">
    <property type="entry name" value="NusB"/>
    <property type="match status" value="1"/>
</dbReference>
<evidence type="ECO:0000256" key="4">
    <source>
        <dbReference type="ARBA" id="ARBA00023015"/>
    </source>
</evidence>
<evidence type="ECO:0000256" key="2">
    <source>
        <dbReference type="ARBA" id="ARBA00022814"/>
    </source>
</evidence>
<sequence>MHGREPAPSASEAPPWLGCVRRPRRFTVVSLRHQVRMTALQILFEVDATDHALDLVYQRRQFDEPLTPDGERTLPLVTEGEQFLQRLVFGVWEHRPYLDRIIEEAAPNWPITQMPGVDKAILRIALFELLIDQLEQTPVKAVINEAVELAKQFGSDNSSRFVNGVLGTVVSRYRLGSADL</sequence>
<keyword evidence="2 6" id="KW-0889">Transcription antitermination</keyword>
<dbReference type="InterPro" id="IPR035926">
    <property type="entry name" value="NusB-like_sf"/>
</dbReference>
<protein>
    <recommendedName>
        <fullName evidence="6">Transcription antitermination protein NusB</fullName>
    </recommendedName>
    <alternativeName>
        <fullName evidence="6">Antitermination factor NusB</fullName>
    </alternativeName>
</protein>
<keyword evidence="4 6" id="KW-0805">Transcription regulation</keyword>
<comment type="function">
    <text evidence="6">Involved in transcription antitermination. Required for transcription of ribosomal RNA (rRNA) genes. Binds specifically to the boxA antiterminator sequence of the ribosomal RNA (rrn) operons.</text>
</comment>
<dbReference type="AlphaFoldDB" id="A0A2A6RE91"/>
<dbReference type="InterPro" id="IPR011605">
    <property type="entry name" value="NusB_fam"/>
</dbReference>
<dbReference type="InterPro" id="IPR006027">
    <property type="entry name" value="NusB_RsmB_TIM44"/>
</dbReference>
<evidence type="ECO:0000259" key="7">
    <source>
        <dbReference type="Pfam" id="PF01029"/>
    </source>
</evidence>
<dbReference type="SUPFAM" id="SSF48013">
    <property type="entry name" value="NusB-like"/>
    <property type="match status" value="1"/>
</dbReference>
<dbReference type="GO" id="GO:0031564">
    <property type="term" value="P:transcription antitermination"/>
    <property type="evidence" value="ECO:0007669"/>
    <property type="project" value="UniProtKB-KW"/>
</dbReference>
<dbReference type="GO" id="GO:0005829">
    <property type="term" value="C:cytosol"/>
    <property type="evidence" value="ECO:0007669"/>
    <property type="project" value="TreeGrafter"/>
</dbReference>
<gene>
    <name evidence="6 8" type="primary">nusB</name>
    <name evidence="8" type="ORF">CJ255_19180</name>
</gene>